<reference evidence="1 2" key="1">
    <citation type="submission" date="2013-02" db="EMBL/GenBank/DDBJ databases">
        <title>The Genome Sequence of Acinetobacter sp. NIPH 899.</title>
        <authorList>
            <consortium name="The Broad Institute Genome Sequencing Platform"/>
            <consortium name="The Broad Institute Genome Sequencing Center for Infectious Disease"/>
            <person name="Cerqueira G."/>
            <person name="Feldgarden M."/>
            <person name="Courvalin P."/>
            <person name="Perichon B."/>
            <person name="Grillot-Courvalin C."/>
            <person name="Clermont D."/>
            <person name="Rocha E."/>
            <person name="Yoon E.-J."/>
            <person name="Nemec A."/>
            <person name="Walker B."/>
            <person name="Young S.K."/>
            <person name="Zeng Q."/>
            <person name="Gargeya S."/>
            <person name="Fitzgerald M."/>
            <person name="Haas B."/>
            <person name="Abouelleil A."/>
            <person name="Alvarado L."/>
            <person name="Arachchi H.M."/>
            <person name="Berlin A.M."/>
            <person name="Chapman S.B."/>
            <person name="Dewar J."/>
            <person name="Goldberg J."/>
            <person name="Griggs A."/>
            <person name="Gujja S."/>
            <person name="Hansen M."/>
            <person name="Howarth C."/>
            <person name="Imamovic A."/>
            <person name="Larimer J."/>
            <person name="McCowan C."/>
            <person name="Murphy C."/>
            <person name="Neiman D."/>
            <person name="Pearson M."/>
            <person name="Priest M."/>
            <person name="Roberts A."/>
            <person name="Saif S."/>
            <person name="Shea T."/>
            <person name="Sisk P."/>
            <person name="Sykes S."/>
            <person name="Wortman J."/>
            <person name="Nusbaum C."/>
            <person name="Birren B."/>
        </authorList>
    </citation>
    <scope>NUCLEOTIDE SEQUENCE [LARGE SCALE GENOMIC DNA]</scope>
    <source>
        <strain evidence="1 2">NIPH 899</strain>
    </source>
</reference>
<keyword evidence="2" id="KW-1185">Reference proteome</keyword>
<gene>
    <name evidence="1" type="ORF">F969_00618</name>
</gene>
<protein>
    <submittedName>
        <fullName evidence="1">Uncharacterized protein</fullName>
    </submittedName>
</protein>
<evidence type="ECO:0000313" key="1">
    <source>
        <dbReference type="EMBL" id="ENV00387.1"/>
    </source>
</evidence>
<proteinExistence type="predicted"/>
<sequence length="84" mass="9494">MFDSIFSYFSHRKACSNDDGYAYAKSQYEKSPTQETIDKLFIQGDGGYPGDNAEAREFDRGIHRYLGSNNLHSNLAGPYPPHID</sequence>
<dbReference type="EMBL" id="APPE01000031">
    <property type="protein sequence ID" value="ENV00387.1"/>
    <property type="molecule type" value="Genomic_DNA"/>
</dbReference>
<organism evidence="1 2">
    <name type="scientific">Acinetobacter variabilis</name>
    <dbReference type="NCBI Taxonomy" id="70346"/>
    <lineage>
        <taxon>Bacteria</taxon>
        <taxon>Pseudomonadati</taxon>
        <taxon>Pseudomonadota</taxon>
        <taxon>Gammaproteobacteria</taxon>
        <taxon>Moraxellales</taxon>
        <taxon>Moraxellaceae</taxon>
        <taxon>Acinetobacter</taxon>
    </lineage>
</organism>
<dbReference type="AlphaFoldDB" id="N8VKE3"/>
<evidence type="ECO:0000313" key="2">
    <source>
        <dbReference type="Proteomes" id="UP000013070"/>
    </source>
</evidence>
<comment type="caution">
    <text evidence="1">The sequence shown here is derived from an EMBL/GenBank/DDBJ whole genome shotgun (WGS) entry which is preliminary data.</text>
</comment>
<accession>N8VKE3</accession>
<dbReference type="Proteomes" id="UP000013070">
    <property type="component" value="Unassembled WGS sequence"/>
</dbReference>
<dbReference type="RefSeq" id="WP_004780878.1">
    <property type="nucleotide sequence ID" value="NZ_KB849398.1"/>
</dbReference>
<dbReference type="HOGENOM" id="CLU_2520092_0_0_6"/>
<name>N8VKE3_9GAMM</name>